<evidence type="ECO:0000256" key="1">
    <source>
        <dbReference type="ARBA" id="ARBA00007992"/>
    </source>
</evidence>
<keyword evidence="2" id="KW-0285">Flavoprotein</keyword>
<feature type="compositionally biased region" description="Low complexity" evidence="6">
    <location>
        <begin position="110"/>
        <end position="121"/>
    </location>
</feature>
<name>Q0CKQ8_ASPTN</name>
<evidence type="ECO:0000256" key="2">
    <source>
        <dbReference type="ARBA" id="ARBA00022630"/>
    </source>
</evidence>
<dbReference type="OrthoDB" id="1878542at2759"/>
<dbReference type="InterPro" id="IPR050493">
    <property type="entry name" value="FAD-dep_Monooxygenase_BioMet"/>
</dbReference>
<comment type="similarity">
    <text evidence="1">Belongs to the paxM FAD-dependent monooxygenase family.</text>
</comment>
<feature type="compositionally biased region" description="Pro residues" evidence="6">
    <location>
        <begin position="122"/>
        <end position="132"/>
    </location>
</feature>
<dbReference type="Pfam" id="PF01494">
    <property type="entry name" value="FAD_binding_3"/>
    <property type="match status" value="2"/>
</dbReference>
<dbReference type="Gene3D" id="3.50.50.60">
    <property type="entry name" value="FAD/NAD(P)-binding domain"/>
    <property type="match status" value="1"/>
</dbReference>
<proteinExistence type="inferred from homology"/>
<feature type="domain" description="FAD-binding" evidence="8">
    <location>
        <begin position="468"/>
        <end position="639"/>
    </location>
</feature>
<dbReference type="SUPFAM" id="SSF51905">
    <property type="entry name" value="FAD/NAD(P)-binding domain"/>
    <property type="match status" value="1"/>
</dbReference>
<dbReference type="eggNOG" id="KOG2614">
    <property type="taxonomic scope" value="Eukaryota"/>
</dbReference>
<dbReference type="SUPFAM" id="SSF54373">
    <property type="entry name" value="FAD-linked reductases, C-terminal domain"/>
    <property type="match status" value="1"/>
</dbReference>
<dbReference type="RefSeq" id="XP_001214904.1">
    <property type="nucleotide sequence ID" value="XM_001214904.1"/>
</dbReference>
<feature type="chain" id="PRO_5004170386" description="FAD-binding domain-containing protein" evidence="7">
    <location>
        <begin position="23"/>
        <end position="901"/>
    </location>
</feature>
<keyword evidence="4" id="KW-0560">Oxidoreductase</keyword>
<dbReference type="InterPro" id="IPR036188">
    <property type="entry name" value="FAD/NAD-bd_sf"/>
</dbReference>
<feature type="signal peptide" evidence="7">
    <location>
        <begin position="1"/>
        <end position="22"/>
    </location>
</feature>
<organism evidence="9 10">
    <name type="scientific">Aspergillus terreus (strain NIH 2624 / FGSC A1156)</name>
    <dbReference type="NCBI Taxonomy" id="341663"/>
    <lineage>
        <taxon>Eukaryota</taxon>
        <taxon>Fungi</taxon>
        <taxon>Dikarya</taxon>
        <taxon>Ascomycota</taxon>
        <taxon>Pezizomycotina</taxon>
        <taxon>Eurotiomycetes</taxon>
        <taxon>Eurotiomycetidae</taxon>
        <taxon>Eurotiales</taxon>
        <taxon>Aspergillaceae</taxon>
        <taxon>Aspergillus</taxon>
        <taxon>Aspergillus subgen. Circumdati</taxon>
    </lineage>
</organism>
<dbReference type="Proteomes" id="UP000007963">
    <property type="component" value="Unassembled WGS sequence"/>
</dbReference>
<dbReference type="VEuPathDB" id="FungiDB:ATEG_05726"/>
<evidence type="ECO:0000256" key="5">
    <source>
        <dbReference type="ARBA" id="ARBA00023033"/>
    </source>
</evidence>
<dbReference type="STRING" id="341663.Q0CKQ8"/>
<sequence length="901" mass="94252">MKASVLTALAWAACTAASPVFAQSTHLQCTCQPEEPQPGSSVPVSPAPAPAPEPAPSAPSEPAPKPEPPVPSVPGGPAAPPTTAPSVPSAPAGPSGPSVTAPVPEPPVSVPSSISVTVPSVTPAPNPEPVPSVVPSVSIPAPPTSTPSTPDEGNCDDHGCHGTGHLLQDEAPKLGELLTVIGEHSEALGVKLGPSVGKLVSSLGLPGGPIGDVVKSGGSIGELLADLGEPTELLVHTTGKDGGNSLIKLGPSVEGLLKALGQDNIAQPVGSIVSKLGSHLKKRTDGLVEDVAPIVRCILEIAGEDTKMSLVELSEPVAGLVAGLGLTEAAGPVGEIVKTVASVGDLLVEIAPIVECILIILGEDGSMTLVDLSPEVAGLLGDAAGEIVKTKRYLGPTDSPHGAHCRCGESRSFASVWRLRDCGSRGDPLANSSSGCIYITAVHVCRIPPLPITVAYTLTVAMPPQDLHIAVLGAGMGGLTCALALAEQGFRHIDVYETAADLGFVGAGIQLAPNMARVLDRLGVWKPIEAEAVNITETSVRVGASDTELAHVPLEYIERTYGYPHMVGHRSSLANGLYQGCLRHPDKIRFHFSTAAENVQFEPRPRFTAVPRDASQRPYTVEADVLLGADGIKSATRVAMLATLGIVAGVQDTHQAAYRIMIHRDQIRDDPELLALMDSNRVTRWIGEKRHIIAYPVSNNTIYNLSTTQPDSNFAAATNATYTTRGSKAAMLGVFTDFCPMVQRLLNFVPEGEVCEWKLRVHEPLPTWVHGSVALVGDACHPTLPHLAQGAAQAIEDGAVIAVALARLPDTTPASIHKALKVYERVRKDRAYALVEMAAASGRALHLGDGAAKEERDKQFAALRQGKGPVPDKWADADVQREIYGFDCTKVTEEVFDEYFA</sequence>
<evidence type="ECO:0000256" key="6">
    <source>
        <dbReference type="SAM" id="MobiDB-lite"/>
    </source>
</evidence>
<accession>Q0CKQ8</accession>
<evidence type="ECO:0000256" key="3">
    <source>
        <dbReference type="ARBA" id="ARBA00022827"/>
    </source>
</evidence>
<feature type="compositionally biased region" description="Pro residues" evidence="6">
    <location>
        <begin position="45"/>
        <end position="83"/>
    </location>
</feature>
<feature type="domain" description="FAD-binding" evidence="8">
    <location>
        <begin position="767"/>
        <end position="837"/>
    </location>
</feature>
<dbReference type="EMBL" id="CH476601">
    <property type="protein sequence ID" value="EAU33487.1"/>
    <property type="molecule type" value="Genomic_DNA"/>
</dbReference>
<gene>
    <name evidence="9" type="ORF">ATEG_05726</name>
</gene>
<evidence type="ECO:0000256" key="7">
    <source>
        <dbReference type="SAM" id="SignalP"/>
    </source>
</evidence>
<evidence type="ECO:0000256" key="4">
    <source>
        <dbReference type="ARBA" id="ARBA00023002"/>
    </source>
</evidence>
<dbReference type="GO" id="GO:0004497">
    <property type="term" value="F:monooxygenase activity"/>
    <property type="evidence" value="ECO:0007669"/>
    <property type="project" value="UniProtKB-KW"/>
</dbReference>
<protein>
    <recommendedName>
        <fullName evidence="8">FAD-binding domain-containing protein</fullName>
    </recommendedName>
</protein>
<reference evidence="10" key="1">
    <citation type="submission" date="2005-09" db="EMBL/GenBank/DDBJ databases">
        <title>Annotation of the Aspergillus terreus NIH2624 genome.</title>
        <authorList>
            <person name="Birren B.W."/>
            <person name="Lander E.S."/>
            <person name="Galagan J.E."/>
            <person name="Nusbaum C."/>
            <person name="Devon K."/>
            <person name="Henn M."/>
            <person name="Ma L.-J."/>
            <person name="Jaffe D.B."/>
            <person name="Butler J."/>
            <person name="Alvarez P."/>
            <person name="Gnerre S."/>
            <person name="Grabherr M."/>
            <person name="Kleber M."/>
            <person name="Mauceli E.W."/>
            <person name="Brockman W."/>
            <person name="Rounsley S."/>
            <person name="Young S.K."/>
            <person name="LaButti K."/>
            <person name="Pushparaj V."/>
            <person name="DeCaprio D."/>
            <person name="Crawford M."/>
            <person name="Koehrsen M."/>
            <person name="Engels R."/>
            <person name="Montgomery P."/>
            <person name="Pearson M."/>
            <person name="Howarth C."/>
            <person name="Larson L."/>
            <person name="Luoma S."/>
            <person name="White J."/>
            <person name="Alvarado L."/>
            <person name="Kodira C.D."/>
            <person name="Zeng Q."/>
            <person name="Oleary S."/>
            <person name="Yandava C."/>
            <person name="Denning D.W."/>
            <person name="Nierman W.C."/>
            <person name="Milne T."/>
            <person name="Madden K."/>
        </authorList>
    </citation>
    <scope>NUCLEOTIDE SEQUENCE [LARGE SCALE GENOMIC DNA]</scope>
    <source>
        <strain evidence="10">NIH 2624 / FGSC A1156</strain>
    </source>
</reference>
<keyword evidence="7" id="KW-0732">Signal</keyword>
<dbReference type="PANTHER" id="PTHR13789:SF147">
    <property type="entry name" value="PUTATIVE (AFU_ORTHOLOGUE AFUA_2G01950)-RELATED"/>
    <property type="match status" value="1"/>
</dbReference>
<feature type="compositionally biased region" description="Low complexity" evidence="6">
    <location>
        <begin position="33"/>
        <end position="44"/>
    </location>
</feature>
<dbReference type="AlphaFoldDB" id="Q0CKQ8"/>
<feature type="compositionally biased region" description="Low complexity" evidence="6">
    <location>
        <begin position="84"/>
        <end position="102"/>
    </location>
</feature>
<dbReference type="GeneID" id="4321859"/>
<dbReference type="HOGENOM" id="CLU_321580_0_0_1"/>
<dbReference type="GO" id="GO:0071949">
    <property type="term" value="F:FAD binding"/>
    <property type="evidence" value="ECO:0007669"/>
    <property type="project" value="InterPro"/>
</dbReference>
<evidence type="ECO:0000259" key="8">
    <source>
        <dbReference type="Pfam" id="PF01494"/>
    </source>
</evidence>
<evidence type="ECO:0000313" key="10">
    <source>
        <dbReference type="Proteomes" id="UP000007963"/>
    </source>
</evidence>
<dbReference type="Gene3D" id="3.30.9.30">
    <property type="match status" value="1"/>
</dbReference>
<dbReference type="InterPro" id="IPR002938">
    <property type="entry name" value="FAD-bd"/>
</dbReference>
<feature type="region of interest" description="Disordered" evidence="6">
    <location>
        <begin position="30"/>
        <end position="162"/>
    </location>
</feature>
<dbReference type="PANTHER" id="PTHR13789">
    <property type="entry name" value="MONOOXYGENASE"/>
    <property type="match status" value="1"/>
</dbReference>
<evidence type="ECO:0000313" key="9">
    <source>
        <dbReference type="EMBL" id="EAU33487.1"/>
    </source>
</evidence>
<dbReference type="FunFam" id="3.50.50.60:FF:000115">
    <property type="entry name" value="Salicylate hydroxylase, putative"/>
    <property type="match status" value="1"/>
</dbReference>
<keyword evidence="3" id="KW-0274">FAD</keyword>
<dbReference type="PRINTS" id="PR00420">
    <property type="entry name" value="RNGMNOXGNASE"/>
</dbReference>
<keyword evidence="5" id="KW-0503">Monooxygenase</keyword>